<dbReference type="GO" id="GO:0033617">
    <property type="term" value="P:mitochondrial respiratory chain complex IV assembly"/>
    <property type="evidence" value="ECO:0007669"/>
    <property type="project" value="InterPro"/>
</dbReference>
<keyword evidence="3" id="KW-0812">Transmembrane</keyword>
<evidence type="ECO:0000256" key="4">
    <source>
        <dbReference type="ARBA" id="ARBA00022946"/>
    </source>
</evidence>
<comment type="similarity">
    <text evidence="8">Belongs to the PET100 family.</text>
</comment>
<reference evidence="9" key="1">
    <citation type="submission" date="2020-07" db="EMBL/GenBank/DDBJ databases">
        <authorList>
            <person name="Ferguson B K."/>
        </authorList>
    </citation>
    <scope>NUCLEOTIDE SEQUENCE</scope>
    <source>
        <strain evidence="9">L06</strain>
    </source>
</reference>
<comment type="subcellular location">
    <subcellularLocation>
        <location evidence="1">Membrane</location>
        <topology evidence="1">Single-pass membrane protein</topology>
    </subcellularLocation>
    <subcellularLocation>
        <location evidence="2">Mitochondrion membrane</location>
    </subcellularLocation>
</comment>
<dbReference type="GO" id="GO:0005743">
    <property type="term" value="C:mitochondrial inner membrane"/>
    <property type="evidence" value="ECO:0007669"/>
    <property type="project" value="TreeGrafter"/>
</dbReference>
<dbReference type="Pfam" id="PF09803">
    <property type="entry name" value="Pet100"/>
    <property type="match status" value="1"/>
</dbReference>
<name>A0A6V7LIW0_9HYME</name>
<evidence type="ECO:0000313" key="9">
    <source>
        <dbReference type="EMBL" id="CAD1576039.1"/>
    </source>
</evidence>
<keyword evidence="4" id="KW-0809">Transit peptide</keyword>
<keyword evidence="5" id="KW-1133">Transmembrane helix</keyword>
<protein>
    <submittedName>
        <fullName evidence="9">Uncharacterized protein</fullName>
    </submittedName>
</protein>
<evidence type="ECO:0000256" key="3">
    <source>
        <dbReference type="ARBA" id="ARBA00022692"/>
    </source>
</evidence>
<proteinExistence type="inferred from homology"/>
<dbReference type="PANTHER" id="PTHR33968:SF1">
    <property type="entry name" value="PROTEIN PET100 HOMOLOG, MITOCHONDRIAL"/>
    <property type="match status" value="1"/>
</dbReference>
<evidence type="ECO:0000256" key="1">
    <source>
        <dbReference type="ARBA" id="ARBA00004167"/>
    </source>
</evidence>
<dbReference type="AlphaFoldDB" id="A0A6V7LIW0"/>
<gene>
    <name evidence="9" type="ORF">BBRV_LOCUS107469</name>
</gene>
<dbReference type="PANTHER" id="PTHR33968">
    <property type="entry name" value="PROTEIN PET100 HOMOLOG, MITOCHONDRIAL"/>
    <property type="match status" value="1"/>
</dbReference>
<evidence type="ECO:0000256" key="5">
    <source>
        <dbReference type="ARBA" id="ARBA00022989"/>
    </source>
</evidence>
<accession>A0A6V7LIW0</accession>
<evidence type="ECO:0000256" key="8">
    <source>
        <dbReference type="ARBA" id="ARBA00038077"/>
    </source>
</evidence>
<keyword evidence="7" id="KW-0472">Membrane</keyword>
<evidence type="ECO:0000256" key="6">
    <source>
        <dbReference type="ARBA" id="ARBA00023128"/>
    </source>
</evidence>
<dbReference type="GO" id="GO:0051082">
    <property type="term" value="F:unfolded protein binding"/>
    <property type="evidence" value="ECO:0007669"/>
    <property type="project" value="TreeGrafter"/>
</dbReference>
<sequence length="81" mass="9453">MGNWQLEAAKMVGYIAFPVGIFHWFNQPDTFTEFSREMKEKYGIPPEEGAREKLLAAMEEINGEKDKQALDAMEKQWQNKK</sequence>
<organism evidence="9">
    <name type="scientific">Bracon brevicornis</name>
    <dbReference type="NCBI Taxonomy" id="1563983"/>
    <lineage>
        <taxon>Eukaryota</taxon>
        <taxon>Metazoa</taxon>
        <taxon>Ecdysozoa</taxon>
        <taxon>Arthropoda</taxon>
        <taxon>Hexapoda</taxon>
        <taxon>Insecta</taxon>
        <taxon>Pterygota</taxon>
        <taxon>Neoptera</taxon>
        <taxon>Endopterygota</taxon>
        <taxon>Hymenoptera</taxon>
        <taxon>Apocrita</taxon>
        <taxon>Ichneumonoidea</taxon>
        <taxon>Braconidae</taxon>
        <taxon>Braconinae</taxon>
        <taxon>Bracon</taxon>
    </lineage>
</organism>
<dbReference type="EMBL" id="CADCXW020000343">
    <property type="protein sequence ID" value="CAD1576039.1"/>
    <property type="molecule type" value="Genomic_DNA"/>
</dbReference>
<keyword evidence="6" id="KW-0496">Mitochondrion</keyword>
<evidence type="ECO:0000256" key="7">
    <source>
        <dbReference type="ARBA" id="ARBA00023136"/>
    </source>
</evidence>
<dbReference type="InterPro" id="IPR018625">
    <property type="entry name" value="Pet100"/>
</dbReference>
<evidence type="ECO:0000256" key="2">
    <source>
        <dbReference type="ARBA" id="ARBA00004325"/>
    </source>
</evidence>